<sequence>MDVFCIYTSGGKLLTEHIYDNHMRNRSLHNNYLHNNLKSIITQNKQSTNNQCMLFLREKEKDSVLLGCYYNSFVYIVKRDNLFFISLKRNENNPGLIVEVIQEIVISIKKYFNTDCLTEHIFIRNYSSVNFLINEILAQGGKPSLFVDSILRSLVKSECTILNETLRYAPIPSNLYNMISQRRNNYYMLGDTDDENNINSSYSNGNSINSIDALNVFWRSNNINYSINEIFIDIIEYVHCIVYNNNYLLHYAVQGNVHIRCNINGFTLIKLYFNMDIDLSKSIVHFTVRYDRLYNTDGTENERNVLYFVPLNEEYILMKYYDFRQLVHQRTNILGYTSRFPYDASEQLTDVLNIQSEAVPTAEYRTTEEVENFQRTVSEVDEPNIQEGGGENIQREFSPAVLEQAHENEGAVGKNTDENDEDENDEDENDEDGKNADMKNADMKNADMKNADMKKADMKKADMKKTDMKKADKKKLDRKKADRKKVDKKKGDRKKADRKKEDAKDMFMNNSVVDDECKNMGVDSFLAQSAKGETADTDVSSQRYIFKEYSDEGSNDQEEVGQRYIFKEYFDEENSAEKQADEENGAEKQIDEGNTAERQISGPRISAEDFITGSMTEGYSAEATVNSNEEYVFKNYDDDDIINNSNDAEDNESASNNNSFDYMESRERINLNNDMNSYIVYNRPNEKFKLPIIVKGNVQYIESEHMYKMKLKVFFYNVGTAHNSNLLLTHYEDICLSIPVHNFICSVSFRSEIGHMVYRDDIKSVVWHIENVIDVNIPVSATISMQIKRSENTELPLHIDNSIHPLVCNCNGLYDHCICAHAFTYWNNNTLIYSTFNFSVFASLKIKGFSVTGRKVNRIEVVEPQNLSVQKRCRYATVFNNIEFRL</sequence>
<gene>
    <name evidence="6" type="ORF">PMALA_054730</name>
</gene>
<dbReference type="Pfam" id="PF00928">
    <property type="entry name" value="Adap_comp_sub"/>
    <property type="match status" value="1"/>
</dbReference>
<reference evidence="7" key="1">
    <citation type="submission" date="2016-05" db="EMBL/GenBank/DDBJ databases">
        <authorList>
            <person name="Naeem Raeece"/>
        </authorList>
    </citation>
    <scope>NUCLEOTIDE SEQUENCE [LARGE SCALE GENOMIC DNA]</scope>
</reference>
<dbReference type="SUPFAM" id="SSF141571">
    <property type="entry name" value="Pentapeptide repeat-like"/>
    <property type="match status" value="1"/>
</dbReference>
<dbReference type="Gene3D" id="2.60.40.1170">
    <property type="entry name" value="Mu homology domain, subdomain B"/>
    <property type="match status" value="2"/>
</dbReference>
<dbReference type="AlphaFoldDB" id="A0A1A8WUE8"/>
<dbReference type="InterPro" id="IPR011012">
    <property type="entry name" value="Longin-like_dom_sf"/>
</dbReference>
<dbReference type="EMBL" id="FLQW01004113">
    <property type="protein sequence ID" value="SBS96548.1"/>
    <property type="molecule type" value="Genomic_DNA"/>
</dbReference>
<dbReference type="Pfam" id="PF00805">
    <property type="entry name" value="Pentapeptide"/>
    <property type="match status" value="1"/>
</dbReference>
<evidence type="ECO:0000313" key="6">
    <source>
        <dbReference type="EMBL" id="SBS96548.1"/>
    </source>
</evidence>
<evidence type="ECO:0000256" key="3">
    <source>
        <dbReference type="ARBA" id="ARBA00023136"/>
    </source>
</evidence>
<dbReference type="InterPro" id="IPR001646">
    <property type="entry name" value="5peptide_repeat"/>
</dbReference>
<organism evidence="6 7">
    <name type="scientific">Plasmodium malariae</name>
    <dbReference type="NCBI Taxonomy" id="5858"/>
    <lineage>
        <taxon>Eukaryota</taxon>
        <taxon>Sar</taxon>
        <taxon>Alveolata</taxon>
        <taxon>Apicomplexa</taxon>
        <taxon>Aconoidasida</taxon>
        <taxon>Haemosporida</taxon>
        <taxon>Plasmodiidae</taxon>
        <taxon>Plasmodium</taxon>
        <taxon>Plasmodium (Plasmodium)</taxon>
    </lineage>
</organism>
<dbReference type="PANTHER" id="PTHR10529">
    <property type="entry name" value="AP COMPLEX SUBUNIT MU"/>
    <property type="match status" value="1"/>
</dbReference>
<dbReference type="InterPro" id="IPR050431">
    <property type="entry name" value="Adaptor_comp_med_subunit"/>
</dbReference>
<feature type="region of interest" description="Disordered" evidence="4">
    <location>
        <begin position="573"/>
        <end position="605"/>
    </location>
</feature>
<evidence type="ECO:0000259" key="5">
    <source>
        <dbReference type="Pfam" id="PF00928"/>
    </source>
</evidence>
<dbReference type="Gene3D" id="2.160.20.80">
    <property type="entry name" value="E3 ubiquitin-protein ligase SopA"/>
    <property type="match status" value="1"/>
</dbReference>
<dbReference type="SUPFAM" id="SSF64356">
    <property type="entry name" value="SNARE-like"/>
    <property type="match status" value="1"/>
</dbReference>
<protein>
    <submittedName>
        <fullName evidence="6">Adaptor complexes medium subunit family</fullName>
    </submittedName>
</protein>
<proteinExistence type="predicted"/>
<accession>A0A1A8WUE8</accession>
<feature type="region of interest" description="Disordered" evidence="4">
    <location>
        <begin position="642"/>
        <end position="661"/>
    </location>
</feature>
<feature type="domain" description="MHD" evidence="5">
    <location>
        <begin position="218"/>
        <end position="320"/>
    </location>
</feature>
<keyword evidence="2" id="KW-0813">Transport</keyword>
<dbReference type="Proteomes" id="UP000078597">
    <property type="component" value="Unassembled WGS sequence"/>
</dbReference>
<keyword evidence="3" id="KW-0472">Membrane</keyword>
<evidence type="ECO:0000256" key="2">
    <source>
        <dbReference type="ARBA" id="ARBA00022448"/>
    </source>
</evidence>
<dbReference type="SUPFAM" id="SSF49447">
    <property type="entry name" value="Second domain of Mu2 adaptin subunit (ap50) of ap2 adaptor"/>
    <property type="match status" value="2"/>
</dbReference>
<feature type="compositionally biased region" description="Basic and acidic residues" evidence="4">
    <location>
        <begin position="432"/>
        <end position="470"/>
    </location>
</feature>
<dbReference type="GO" id="GO:0012505">
    <property type="term" value="C:endomembrane system"/>
    <property type="evidence" value="ECO:0007669"/>
    <property type="project" value="UniProtKB-SubCell"/>
</dbReference>
<feature type="compositionally biased region" description="Basic and acidic residues" evidence="4">
    <location>
        <begin position="494"/>
        <end position="503"/>
    </location>
</feature>
<feature type="compositionally biased region" description="Acidic residues" evidence="4">
    <location>
        <begin position="418"/>
        <end position="431"/>
    </location>
</feature>
<dbReference type="Gene3D" id="3.30.450.60">
    <property type="match status" value="1"/>
</dbReference>
<dbReference type="VEuPathDB" id="PlasmoDB:PmUG01_12076300"/>
<evidence type="ECO:0000313" key="7">
    <source>
        <dbReference type="Proteomes" id="UP000078597"/>
    </source>
</evidence>
<dbReference type="InterPro" id="IPR036168">
    <property type="entry name" value="AP2_Mu_C_sf"/>
</dbReference>
<comment type="subcellular location">
    <subcellularLocation>
        <location evidence="1">Endomembrane system</location>
    </subcellularLocation>
</comment>
<name>A0A1A8WUE8_PLAMA</name>
<feature type="region of interest" description="Disordered" evidence="4">
    <location>
        <begin position="408"/>
        <end position="503"/>
    </location>
</feature>
<evidence type="ECO:0000256" key="4">
    <source>
        <dbReference type="SAM" id="MobiDB-lite"/>
    </source>
</evidence>
<feature type="compositionally biased region" description="Basic residues" evidence="4">
    <location>
        <begin position="471"/>
        <end position="493"/>
    </location>
</feature>
<dbReference type="InterPro" id="IPR028565">
    <property type="entry name" value="MHD"/>
</dbReference>
<feature type="compositionally biased region" description="Acidic residues" evidence="4">
    <location>
        <begin position="642"/>
        <end position="652"/>
    </location>
</feature>
<evidence type="ECO:0000256" key="1">
    <source>
        <dbReference type="ARBA" id="ARBA00004308"/>
    </source>
</evidence>
<feature type="compositionally biased region" description="Basic and acidic residues" evidence="4">
    <location>
        <begin position="573"/>
        <end position="591"/>
    </location>
</feature>